<feature type="transmembrane region" description="Helical" evidence="6">
    <location>
        <begin position="15"/>
        <end position="34"/>
    </location>
</feature>
<dbReference type="PANTHER" id="PTHR11814">
    <property type="entry name" value="SULFATE TRANSPORTER"/>
    <property type="match status" value="1"/>
</dbReference>
<dbReference type="GO" id="GO:0004089">
    <property type="term" value="F:carbonate dehydratase activity"/>
    <property type="evidence" value="ECO:0007669"/>
    <property type="project" value="InterPro"/>
</dbReference>
<keyword evidence="2 6" id="KW-0812">Transmembrane</keyword>
<feature type="transmembrane region" description="Helical" evidence="6">
    <location>
        <begin position="394"/>
        <end position="421"/>
    </location>
</feature>
<dbReference type="KEGG" id="moz:MoryE10_11480"/>
<protein>
    <submittedName>
        <fullName evidence="8">Sulfate transporter</fullName>
    </submittedName>
</protein>
<evidence type="ECO:0000256" key="3">
    <source>
        <dbReference type="ARBA" id="ARBA00022989"/>
    </source>
</evidence>
<keyword evidence="3 6" id="KW-1133">Transmembrane helix</keyword>
<keyword evidence="5" id="KW-0479">Metal-binding</keyword>
<evidence type="ECO:0000256" key="2">
    <source>
        <dbReference type="ARBA" id="ARBA00022692"/>
    </source>
</evidence>
<sequence length="766" mass="83366">MQAYSLNVERWRRDLLAGASVFFISLPLCLGIALASGTPLYSGLIAGILGGVVVGAVSRSDLSVSGPAAGLTAFVFLAVRDLGSYEALLLVVVYAGFLQMLFAALRLGLIGDYFPSNVVQGMLTGVGLIIVLKQIPHWLGWDMDVEGDFAFFQIDGETTLSELLELGDHITPGAALVGVVAWITLELWESLGRGRKHAVPGGLLAIIAGIAVNESLTALGSPLALESTHLVSVPVAASPAEWLKFLDFPDFSRWSDGKVWSAALVLASMASVETLLNLEALEKLDPQRRYVSPNRELLAQGVGNVLSGLCGGLPLTSVVVRSSANLEAGAASRWSAIVQGLLLLVCVLTVPAWLNRVPLAAVAAVMLVIGYRMAHWELFRAMYAKGRDQFAPFLTTVVAVLLVDVLHGVAIGMAVSIVFILRRNFRNPIAFFRNRHVENHAIKLELASEVSFLNKASVLVSLENVPSGAKLIIDAGNTRYIDHDVLEILREFVEVKAPAKNIQLTLLGFQDRYDIDNTETIYDVVLGDELENLAEQEDLVYWQKTLQSRLTPHLALQLLKEGNFRFVNNLQMDRDLLKTINVTKEGQYPIAAILSCIDSRTSAELIFDQGLGDIFSIRIAGNVLNEDILGSMEFACKVAGSKIVVVLGHSRCGAIKGACDHVQLGHLTGLVQKVEPAMARVTHILEQRNSKNAAFVECVAVENVRWVMEQIYRRSPILAGMVDRNEIGIVGGMYEVESGVVEFYEDPRFLVQTDKDREVVAAMAMD</sequence>
<evidence type="ECO:0000256" key="1">
    <source>
        <dbReference type="ARBA" id="ARBA00004141"/>
    </source>
</evidence>
<feature type="binding site" evidence="5">
    <location>
        <position position="596"/>
    </location>
    <ligand>
        <name>Zn(2+)</name>
        <dbReference type="ChEBI" id="CHEBI:29105"/>
    </ligand>
</feature>
<dbReference type="EMBL" id="AP019782">
    <property type="protein sequence ID" value="BBL70542.1"/>
    <property type="molecule type" value="Genomic_DNA"/>
</dbReference>
<organism evidence="8 9">
    <name type="scientific">Methylogaea oryzae</name>
    <dbReference type="NCBI Taxonomy" id="1295382"/>
    <lineage>
        <taxon>Bacteria</taxon>
        <taxon>Pseudomonadati</taxon>
        <taxon>Pseudomonadota</taxon>
        <taxon>Gammaproteobacteria</taxon>
        <taxon>Methylococcales</taxon>
        <taxon>Methylococcaceae</taxon>
        <taxon>Methylogaea</taxon>
    </lineage>
</organism>
<evidence type="ECO:0000256" key="6">
    <source>
        <dbReference type="SAM" id="Phobius"/>
    </source>
</evidence>
<gene>
    <name evidence="8" type="primary">sul1</name>
    <name evidence="8" type="ORF">MoryE10_11480</name>
</gene>
<feature type="domain" description="SLC26A/SulP transporter" evidence="7">
    <location>
        <begin position="12"/>
        <end position="377"/>
    </location>
</feature>
<dbReference type="Pfam" id="PF00484">
    <property type="entry name" value="Pro_CA"/>
    <property type="match status" value="1"/>
</dbReference>
<dbReference type="NCBIfam" id="NF011765">
    <property type="entry name" value="PRK15219.1"/>
    <property type="match status" value="1"/>
</dbReference>
<reference evidence="8" key="1">
    <citation type="submission" date="2019-06" db="EMBL/GenBank/DDBJ databases">
        <title>Complete genome sequence of Methylogaea oryzae strain JCM16910.</title>
        <authorList>
            <person name="Asakawa S."/>
        </authorList>
    </citation>
    <scope>NUCLEOTIDE SEQUENCE</scope>
    <source>
        <strain evidence="8">E10</strain>
    </source>
</reference>
<dbReference type="GO" id="GO:0016020">
    <property type="term" value="C:membrane"/>
    <property type="evidence" value="ECO:0007669"/>
    <property type="project" value="UniProtKB-SubCell"/>
</dbReference>
<name>A0A8D4VQ12_9GAMM</name>
<dbReference type="GO" id="GO:0055085">
    <property type="term" value="P:transmembrane transport"/>
    <property type="evidence" value="ECO:0007669"/>
    <property type="project" value="InterPro"/>
</dbReference>
<dbReference type="AlphaFoldDB" id="A0A8D4VQ12"/>
<dbReference type="SMART" id="SM00947">
    <property type="entry name" value="Pro_CA"/>
    <property type="match status" value="1"/>
</dbReference>
<feature type="transmembrane region" description="Helical" evidence="6">
    <location>
        <begin position="117"/>
        <end position="135"/>
    </location>
</feature>
<evidence type="ECO:0000313" key="8">
    <source>
        <dbReference type="EMBL" id="BBL70542.1"/>
    </source>
</evidence>
<keyword evidence="4 6" id="KW-0472">Membrane</keyword>
<dbReference type="Proteomes" id="UP000824988">
    <property type="component" value="Chromosome"/>
</dbReference>
<dbReference type="Pfam" id="PF00916">
    <property type="entry name" value="Sulfate_transp"/>
    <property type="match status" value="1"/>
</dbReference>
<accession>A0A8D4VQ12</accession>
<feature type="binding site" evidence="5">
    <location>
        <position position="652"/>
    </location>
    <ligand>
        <name>Zn(2+)</name>
        <dbReference type="ChEBI" id="CHEBI:29105"/>
    </ligand>
</feature>
<feature type="binding site" evidence="5">
    <location>
        <position position="598"/>
    </location>
    <ligand>
        <name>Zn(2+)</name>
        <dbReference type="ChEBI" id="CHEBI:29105"/>
    </ligand>
</feature>
<feature type="transmembrane region" description="Helical" evidence="6">
    <location>
        <begin position="203"/>
        <end position="225"/>
    </location>
</feature>
<evidence type="ECO:0000256" key="4">
    <source>
        <dbReference type="ARBA" id="ARBA00023136"/>
    </source>
</evidence>
<feature type="transmembrane region" description="Helical" evidence="6">
    <location>
        <begin position="170"/>
        <end position="191"/>
    </location>
</feature>
<dbReference type="InterPro" id="IPR001902">
    <property type="entry name" value="SLC26A/SulP_fam"/>
</dbReference>
<dbReference type="GO" id="GO:0008270">
    <property type="term" value="F:zinc ion binding"/>
    <property type="evidence" value="ECO:0007669"/>
    <property type="project" value="InterPro"/>
</dbReference>
<feature type="transmembrane region" description="Helical" evidence="6">
    <location>
        <begin position="40"/>
        <end position="57"/>
    </location>
</feature>
<evidence type="ECO:0000259" key="7">
    <source>
        <dbReference type="Pfam" id="PF00916"/>
    </source>
</evidence>
<feature type="transmembrane region" description="Helical" evidence="6">
    <location>
        <begin position="62"/>
        <end position="79"/>
    </location>
</feature>
<keyword evidence="5" id="KW-0862">Zinc</keyword>
<dbReference type="InterPro" id="IPR011547">
    <property type="entry name" value="SLC26A/SulP_dom"/>
</dbReference>
<dbReference type="InterPro" id="IPR001765">
    <property type="entry name" value="Carbonic_anhydrase"/>
</dbReference>
<dbReference type="CDD" id="cd03378">
    <property type="entry name" value="beta_CA_cladeC"/>
    <property type="match status" value="1"/>
</dbReference>
<comment type="subcellular location">
    <subcellularLocation>
        <location evidence="1">Membrane</location>
        <topology evidence="1">Multi-pass membrane protein</topology>
    </subcellularLocation>
</comment>
<feature type="transmembrane region" description="Helical" evidence="6">
    <location>
        <begin position="259"/>
        <end position="276"/>
    </location>
</feature>
<feature type="transmembrane region" description="Helical" evidence="6">
    <location>
        <begin position="85"/>
        <end position="105"/>
    </location>
</feature>
<dbReference type="RefSeq" id="WP_221048492.1">
    <property type="nucleotide sequence ID" value="NZ_AP019782.1"/>
</dbReference>
<evidence type="ECO:0000313" key="9">
    <source>
        <dbReference type="Proteomes" id="UP000824988"/>
    </source>
</evidence>
<feature type="transmembrane region" description="Helical" evidence="6">
    <location>
        <begin position="331"/>
        <end position="350"/>
    </location>
</feature>
<keyword evidence="9" id="KW-1185">Reference proteome</keyword>
<comment type="cofactor">
    <cofactor evidence="5">
        <name>Zn(2+)</name>
        <dbReference type="ChEBI" id="CHEBI:29105"/>
    </cofactor>
    <text evidence="5">Binds 1 zinc ion per subunit.</text>
</comment>
<proteinExistence type="predicted"/>
<feature type="binding site" evidence="5">
    <location>
        <position position="649"/>
    </location>
    <ligand>
        <name>Zn(2+)</name>
        <dbReference type="ChEBI" id="CHEBI:29105"/>
    </ligand>
</feature>
<evidence type="ECO:0000256" key="5">
    <source>
        <dbReference type="PIRSR" id="PIRSR601765-1"/>
    </source>
</evidence>
<feature type="transmembrane region" description="Helical" evidence="6">
    <location>
        <begin position="357"/>
        <end position="374"/>
    </location>
</feature>